<accession>A0A545VB20</accession>
<reference evidence="2 3" key="1">
    <citation type="journal article" date="2019" name="Appl. Microbiol. Biotechnol.">
        <title>Genome sequence of Isaria javanica and comparative genome analysis insights into family S53 peptidase evolution in fungal entomopathogens.</title>
        <authorList>
            <person name="Lin R."/>
            <person name="Zhang X."/>
            <person name="Xin B."/>
            <person name="Zou M."/>
            <person name="Gao Y."/>
            <person name="Qin F."/>
            <person name="Hu Q."/>
            <person name="Xie B."/>
            <person name="Cheng X."/>
        </authorList>
    </citation>
    <scope>NUCLEOTIDE SEQUENCE [LARGE SCALE GENOMIC DNA]</scope>
    <source>
        <strain evidence="2 3">IJ1G</strain>
    </source>
</reference>
<dbReference type="Proteomes" id="UP000315783">
    <property type="component" value="Unassembled WGS sequence"/>
</dbReference>
<keyword evidence="1" id="KW-0175">Coiled coil</keyword>
<protein>
    <submittedName>
        <fullName evidence="2">Uncharacterized protein</fullName>
    </submittedName>
</protein>
<sequence>MAQRSNSQKAPLPLDFDTYTFDKKDREIVESLVRVYQTYAWSLSLQEQREYRQMIRRADYSRRDGRRKPDLVTQHHVYRQMYDRRKGCWLREEVTFAKWALLAILYPSDSLNQLAKVVCKLGIDKKPRWQEYADYYDQKEKKDGRYRTPLELPDAPTLAARCRAIIQISRFVEVKSDNDCDGAPHAPSAASPTRGEKQAASLPNVIYLSGTNAPDLGLQAQNISLRRDLARENKERAAALATADYESIASTKTEAQRGLSSPKHRCSDTGLELLQRGPKRQDAGREVLANTHSITIRTSRAPTAQFDGQETPTIDSNAELREVREALARVRVDHSRDFARISTHVEKLVESKAQVEEKLLQFNQQTEDGQMKMEDLRREDLNTKLQLEDVCKNLKDVRKELRETNLEVEDARRERAELRRAVEKLQENELKMNTRFGRLKAALHQVGTDVKDGKEETEILARNMDMMQKQFADSIEDHRDKTTSSQRRVGEAVCQITEKVHNLEEYMEIQCRKFLTDYHERQLAFLKGDD</sequence>
<evidence type="ECO:0000256" key="1">
    <source>
        <dbReference type="SAM" id="Coils"/>
    </source>
</evidence>
<organism evidence="2 3">
    <name type="scientific">Cordyceps javanica</name>
    <dbReference type="NCBI Taxonomy" id="43265"/>
    <lineage>
        <taxon>Eukaryota</taxon>
        <taxon>Fungi</taxon>
        <taxon>Dikarya</taxon>
        <taxon>Ascomycota</taxon>
        <taxon>Pezizomycotina</taxon>
        <taxon>Sordariomycetes</taxon>
        <taxon>Hypocreomycetidae</taxon>
        <taxon>Hypocreales</taxon>
        <taxon>Cordycipitaceae</taxon>
        <taxon>Cordyceps</taxon>
    </lineage>
</organism>
<dbReference type="OrthoDB" id="4870875at2759"/>
<keyword evidence="3" id="KW-1185">Reference proteome</keyword>
<dbReference type="EMBL" id="SPUK01000003">
    <property type="protein sequence ID" value="TQV98913.1"/>
    <property type="molecule type" value="Genomic_DNA"/>
</dbReference>
<evidence type="ECO:0000313" key="3">
    <source>
        <dbReference type="Proteomes" id="UP000315783"/>
    </source>
</evidence>
<dbReference type="AlphaFoldDB" id="A0A545VB20"/>
<comment type="caution">
    <text evidence="2">The sequence shown here is derived from an EMBL/GenBank/DDBJ whole genome shotgun (WGS) entry which is preliminary data.</text>
</comment>
<proteinExistence type="predicted"/>
<evidence type="ECO:0000313" key="2">
    <source>
        <dbReference type="EMBL" id="TQV98913.1"/>
    </source>
</evidence>
<feature type="coiled-coil region" evidence="1">
    <location>
        <begin position="345"/>
        <end position="435"/>
    </location>
</feature>
<gene>
    <name evidence="2" type="ORF">IF1G_02993</name>
</gene>
<name>A0A545VB20_9HYPO</name>